<evidence type="ECO:0000313" key="3">
    <source>
        <dbReference type="EMBL" id="HJB41811.1"/>
    </source>
</evidence>
<dbReference type="PANTHER" id="PTHR20858">
    <property type="entry name" value="PHOSPHOMETHYLPYRIMIDINE KINASE"/>
    <property type="match status" value="1"/>
</dbReference>
<dbReference type="InterPro" id="IPR029056">
    <property type="entry name" value="Ribokinase-like"/>
</dbReference>
<proteinExistence type="predicted"/>
<dbReference type="EMBL" id="DWYG01000072">
    <property type="protein sequence ID" value="HJB41811.1"/>
    <property type="molecule type" value="Genomic_DNA"/>
</dbReference>
<organism evidence="3 4">
    <name type="scientific">Candidatus Gemmiger avicola</name>
    <dbReference type="NCBI Taxonomy" id="2838605"/>
    <lineage>
        <taxon>Bacteria</taxon>
        <taxon>Bacillati</taxon>
        <taxon>Bacillota</taxon>
        <taxon>Clostridia</taxon>
        <taxon>Eubacteriales</taxon>
        <taxon>Gemmiger</taxon>
    </lineage>
</organism>
<reference evidence="3" key="1">
    <citation type="journal article" date="2021" name="PeerJ">
        <title>Extensive microbial diversity within the chicken gut microbiome revealed by metagenomics and culture.</title>
        <authorList>
            <person name="Gilroy R."/>
            <person name="Ravi A."/>
            <person name="Getino M."/>
            <person name="Pursley I."/>
            <person name="Horton D.L."/>
            <person name="Alikhan N.F."/>
            <person name="Baker D."/>
            <person name="Gharbi K."/>
            <person name="Hall N."/>
            <person name="Watson M."/>
            <person name="Adriaenssens E.M."/>
            <person name="Foster-Nyarko E."/>
            <person name="Jarju S."/>
            <person name="Secka A."/>
            <person name="Antonio M."/>
            <person name="Oren A."/>
            <person name="Chaudhuri R.R."/>
            <person name="La Ragione R."/>
            <person name="Hildebrand F."/>
            <person name="Pallen M.J."/>
        </authorList>
    </citation>
    <scope>NUCLEOTIDE SEQUENCE</scope>
    <source>
        <strain evidence="3">ChiBcec8-13705</strain>
    </source>
</reference>
<dbReference type="GO" id="GO:0009228">
    <property type="term" value="P:thiamine biosynthetic process"/>
    <property type="evidence" value="ECO:0007669"/>
    <property type="project" value="UniProtKB-KW"/>
</dbReference>
<reference evidence="3" key="2">
    <citation type="submission" date="2021-04" db="EMBL/GenBank/DDBJ databases">
        <authorList>
            <person name="Gilroy R."/>
        </authorList>
    </citation>
    <scope>NUCLEOTIDE SEQUENCE</scope>
    <source>
        <strain evidence="3">ChiBcec8-13705</strain>
    </source>
</reference>
<accession>A0A9D2S3E1</accession>
<keyword evidence="3" id="KW-0418">Kinase</keyword>
<evidence type="ECO:0000259" key="2">
    <source>
        <dbReference type="Pfam" id="PF08543"/>
    </source>
</evidence>
<protein>
    <submittedName>
        <fullName evidence="3">Bifunctional hydroxymethylpyrimidine kinase/phosphomethylpyrimidine kinase</fullName>
        <ecNumber evidence="3">2.7.1.49</ecNumber>
        <ecNumber evidence="3">2.7.4.7</ecNumber>
    </submittedName>
</protein>
<evidence type="ECO:0000313" key="4">
    <source>
        <dbReference type="Proteomes" id="UP000886803"/>
    </source>
</evidence>
<dbReference type="GO" id="GO:0008902">
    <property type="term" value="F:hydroxymethylpyrimidine kinase activity"/>
    <property type="evidence" value="ECO:0007669"/>
    <property type="project" value="UniProtKB-EC"/>
</dbReference>
<dbReference type="Proteomes" id="UP000886803">
    <property type="component" value="Unassembled WGS sequence"/>
</dbReference>
<dbReference type="GO" id="GO:0005829">
    <property type="term" value="C:cytosol"/>
    <property type="evidence" value="ECO:0007669"/>
    <property type="project" value="TreeGrafter"/>
</dbReference>
<comment type="caution">
    <text evidence="3">The sequence shown here is derived from an EMBL/GenBank/DDBJ whole genome shotgun (WGS) entry which is preliminary data.</text>
</comment>
<dbReference type="PANTHER" id="PTHR20858:SF17">
    <property type="entry name" value="HYDROXYMETHYLPYRIMIDINE_PHOSPHOMETHYLPYRIMIDINE KINASE THI20-RELATED"/>
    <property type="match status" value="1"/>
</dbReference>
<sequence length="277" mass="28429">MSPAPKTVLCIHDLPGFGRAGLSVIVPILSAMGVQAVAVPTAVLSTHTGGLGAPARLTSPGYGPAALAHYRRLGLKFDCIYSGYLSETSQALLVEQAIEYWPDALAIVDPVMGDNGRMYSGLPAEMVPALYTLCSHADIILPNATEAALLLGDAPPAANAATPAYAAEAAARLTRLCPQVLLTGTAAGHSMVCSGAVRGGEGYTVRTPLLPRPFHGTGDIFGAVFVGRLLQGNVAAAAAQAAAVFVGDCLRATPDGADERYGVWLENVLPKLTPAAD</sequence>
<gene>
    <name evidence="3" type="ORF">H9945_04865</name>
</gene>
<dbReference type="SUPFAM" id="SSF53613">
    <property type="entry name" value="Ribokinase-like"/>
    <property type="match status" value="1"/>
</dbReference>
<keyword evidence="1" id="KW-0784">Thiamine biosynthesis</keyword>
<dbReference type="AlphaFoldDB" id="A0A9D2S3E1"/>
<dbReference type="Gene3D" id="3.40.1190.20">
    <property type="match status" value="1"/>
</dbReference>
<dbReference type="Pfam" id="PF08543">
    <property type="entry name" value="Phos_pyr_kin"/>
    <property type="match status" value="1"/>
</dbReference>
<keyword evidence="3" id="KW-0808">Transferase</keyword>
<feature type="domain" description="Pyridoxamine kinase/Phosphomethylpyrimidine kinase" evidence="2">
    <location>
        <begin position="28"/>
        <end position="253"/>
    </location>
</feature>
<dbReference type="InterPro" id="IPR013749">
    <property type="entry name" value="PM/HMP-P_kinase-1"/>
</dbReference>
<name>A0A9D2S3E1_9FIRM</name>
<dbReference type="EC" id="2.7.4.7" evidence="3"/>
<dbReference type="GO" id="GO:0008972">
    <property type="term" value="F:phosphomethylpyrimidine kinase activity"/>
    <property type="evidence" value="ECO:0007669"/>
    <property type="project" value="UniProtKB-EC"/>
</dbReference>
<evidence type="ECO:0000256" key="1">
    <source>
        <dbReference type="ARBA" id="ARBA00022977"/>
    </source>
</evidence>
<dbReference type="EC" id="2.7.1.49" evidence="3"/>